<accession>A0A250WVF0</accession>
<dbReference type="InterPro" id="IPR007694">
    <property type="entry name" value="DNA_helicase_DnaB-like_C"/>
</dbReference>
<dbReference type="GO" id="GO:0003697">
    <property type="term" value="F:single-stranded DNA binding"/>
    <property type="evidence" value="ECO:0007669"/>
    <property type="project" value="InterPro"/>
</dbReference>
<dbReference type="InterPro" id="IPR027032">
    <property type="entry name" value="Twinkle-like"/>
</dbReference>
<evidence type="ECO:0000256" key="1">
    <source>
        <dbReference type="SAM" id="MobiDB-lite"/>
    </source>
</evidence>
<feature type="region of interest" description="Disordered" evidence="1">
    <location>
        <begin position="579"/>
        <end position="659"/>
    </location>
</feature>
<dbReference type="STRING" id="1157962.A0A250WVF0"/>
<comment type="caution">
    <text evidence="3">The sequence shown here is derived from an EMBL/GenBank/DDBJ whole genome shotgun (WGS) entry which is preliminary data.</text>
</comment>
<feature type="domain" description="SF4 helicase" evidence="2">
    <location>
        <begin position="715"/>
        <end position="1035"/>
    </location>
</feature>
<dbReference type="Proteomes" id="UP000232323">
    <property type="component" value="Unassembled WGS sequence"/>
</dbReference>
<dbReference type="PANTHER" id="PTHR12873:SF0">
    <property type="entry name" value="TWINKLE MTDNA HELICASE"/>
    <property type="match status" value="1"/>
</dbReference>
<protein>
    <recommendedName>
        <fullName evidence="2">SF4 helicase domain-containing protein</fullName>
    </recommendedName>
</protein>
<dbReference type="SUPFAM" id="SSF52540">
    <property type="entry name" value="P-loop containing nucleoside triphosphate hydrolases"/>
    <property type="match status" value="1"/>
</dbReference>
<organism evidence="3 4">
    <name type="scientific">Chlamydomonas eustigma</name>
    <dbReference type="NCBI Taxonomy" id="1157962"/>
    <lineage>
        <taxon>Eukaryota</taxon>
        <taxon>Viridiplantae</taxon>
        <taxon>Chlorophyta</taxon>
        <taxon>core chlorophytes</taxon>
        <taxon>Chlorophyceae</taxon>
        <taxon>CS clade</taxon>
        <taxon>Chlamydomonadales</taxon>
        <taxon>Chlamydomonadaceae</taxon>
        <taxon>Chlamydomonas</taxon>
    </lineage>
</organism>
<dbReference type="OrthoDB" id="1898560at2759"/>
<dbReference type="InterPro" id="IPR027417">
    <property type="entry name" value="P-loop_NTPase"/>
</dbReference>
<feature type="compositionally biased region" description="Polar residues" evidence="1">
    <location>
        <begin position="626"/>
        <end position="637"/>
    </location>
</feature>
<feature type="compositionally biased region" description="Acidic residues" evidence="1">
    <location>
        <begin position="584"/>
        <end position="601"/>
    </location>
</feature>
<evidence type="ECO:0000313" key="3">
    <source>
        <dbReference type="EMBL" id="GAX74798.1"/>
    </source>
</evidence>
<sequence>MMYASIDIFSRLIQKLNNATNLNHKLRQCGGRFGVDLGRRSCGVHYGSIKTLVSIVKAISSASVPLKQAPRKPFLCRAQAAAQHVENQTSAPTSSTPPSVVDTQEALSAALRAARINVPAKKLYPGSKIRGACPYCQGGSMGESCLSLSVHENGKCVHAKCFRASCEFQGTTFYAPGSGRQRSTRTRSNLPFIKPEADNKVLQEEDILYFKRQGISLSALNACGVHRATGITLPNERDVPSNYVVMPHRKDGKLMGWLVMDLNETLQEASKCPEGVRLPSPKLRWLEGDAIMWGYDDAVAAVKALQGSDFVDGGSIFSPDYQKPDLRGSEGPSTHLPDKPSISLFLVEDAMDRLALVEAGVPCGQVLTLPHGIIRTFKKFCEAGEEQKEVHQQQGVARSKGKFSGAGGHEVQRRTGKFSIRDGDPNALSESEVFAFAHDSAELFGSFDQIILALHSDASSNVFASELVRLLGPERCSRLMWPKEADELHGSSPESAFHGSWLQGLGISQDLQGHAQAAGCELDDEAEDVADSDGEFSEEGEEEEGRDESFDLSPAAMSGRGGGSRNFVMASSIIVKNNSADVDERAEEVEEEDEGEDEEREGEGVQSRYEETSFQQNVEERFENPTEGSEGSSSRNYSMRMETEEVPGTSTTSTVDDGPAREFSGLRRCAHDMLLLDGAAALWHHVQNMTEAWPMSGLHCFSAFETEILELYDMTNPRTAAVPTGWSGLDQYYKVAPGELTIVTGVPNTGKSEWIDALAVNLAENHGWPIAFCSFEKVPRHHAGQLLEKVTGLSFFKKKDDQNGIQRMTLQELEGGLEFINEYFSVIRRDDDKSPDESFNCSSNGTNLAAEADGVDEQAEWRPSFMDIGSEEAAAAMAPKEEELPTIEWVIDRAVMAVKRLGIRGLVIDPYNELDHSRPTFMTETEYISGMLSKIKRFAQKYSVHVWLVAHPRQLVDWAGKAPSLYDISGSAHFINKADNGLVVHRSLEGGETMDAGRVKILVMKVRNKAAGKVGQHELIYERDNGRYKDANDID</sequence>
<dbReference type="PROSITE" id="PS51199">
    <property type="entry name" value="SF4_HELICASE"/>
    <property type="match status" value="1"/>
</dbReference>
<dbReference type="GO" id="GO:0043139">
    <property type="term" value="F:5'-3' DNA helicase activity"/>
    <property type="evidence" value="ECO:0007669"/>
    <property type="project" value="InterPro"/>
</dbReference>
<dbReference type="PANTHER" id="PTHR12873">
    <property type="entry name" value="T7-LIKE MITOCHONDRIAL DNA HELICASE"/>
    <property type="match status" value="1"/>
</dbReference>
<name>A0A250WVF0_9CHLO</name>
<reference evidence="3 4" key="1">
    <citation type="submission" date="2017-08" db="EMBL/GenBank/DDBJ databases">
        <title>Acidophilic green algal genome provides insights into adaptation to an acidic environment.</title>
        <authorList>
            <person name="Hirooka S."/>
            <person name="Hirose Y."/>
            <person name="Kanesaki Y."/>
            <person name="Higuchi S."/>
            <person name="Fujiwara T."/>
            <person name="Onuma R."/>
            <person name="Era A."/>
            <person name="Ohbayashi R."/>
            <person name="Uzuka A."/>
            <person name="Nozaki H."/>
            <person name="Yoshikawa H."/>
            <person name="Miyagishima S.Y."/>
        </authorList>
    </citation>
    <scope>NUCLEOTIDE SEQUENCE [LARGE SCALE GENOMIC DNA]</scope>
    <source>
        <strain evidence="3 4">NIES-2499</strain>
    </source>
</reference>
<evidence type="ECO:0000259" key="2">
    <source>
        <dbReference type="PROSITE" id="PS51199"/>
    </source>
</evidence>
<dbReference type="AlphaFoldDB" id="A0A250WVF0"/>
<dbReference type="GO" id="GO:0005524">
    <property type="term" value="F:ATP binding"/>
    <property type="evidence" value="ECO:0007669"/>
    <property type="project" value="InterPro"/>
</dbReference>
<evidence type="ECO:0000313" key="4">
    <source>
        <dbReference type="Proteomes" id="UP000232323"/>
    </source>
</evidence>
<keyword evidence="4" id="KW-1185">Reference proteome</keyword>
<dbReference type="Gene3D" id="3.40.50.300">
    <property type="entry name" value="P-loop containing nucleotide triphosphate hydrolases"/>
    <property type="match status" value="1"/>
</dbReference>
<dbReference type="GO" id="GO:0006260">
    <property type="term" value="P:DNA replication"/>
    <property type="evidence" value="ECO:0007669"/>
    <property type="project" value="InterPro"/>
</dbReference>
<feature type="compositionally biased region" description="Acidic residues" evidence="1">
    <location>
        <begin position="521"/>
        <end position="546"/>
    </location>
</feature>
<feature type="region of interest" description="Disordered" evidence="1">
    <location>
        <begin position="515"/>
        <end position="563"/>
    </location>
</feature>
<proteinExistence type="predicted"/>
<dbReference type="EMBL" id="BEGY01000009">
    <property type="protein sequence ID" value="GAX74798.1"/>
    <property type="molecule type" value="Genomic_DNA"/>
</dbReference>
<gene>
    <name evidence="3" type="ORF">CEUSTIGMA_g2245.t1</name>
</gene>